<dbReference type="EMBL" id="JAGIZQ010000005">
    <property type="protein sequence ID" value="KAH6627450.1"/>
    <property type="molecule type" value="Genomic_DNA"/>
</dbReference>
<evidence type="ECO:0000313" key="2">
    <source>
        <dbReference type="Proteomes" id="UP000724584"/>
    </source>
</evidence>
<comment type="caution">
    <text evidence="1">The sequence shown here is derived from an EMBL/GenBank/DDBJ whole genome shotgun (WGS) entry which is preliminary data.</text>
</comment>
<protein>
    <submittedName>
        <fullName evidence="1">Uncharacterized protein</fullName>
    </submittedName>
</protein>
<organism evidence="1 2">
    <name type="scientific">Chaetomium tenue</name>
    <dbReference type="NCBI Taxonomy" id="1854479"/>
    <lineage>
        <taxon>Eukaryota</taxon>
        <taxon>Fungi</taxon>
        <taxon>Dikarya</taxon>
        <taxon>Ascomycota</taxon>
        <taxon>Pezizomycotina</taxon>
        <taxon>Sordariomycetes</taxon>
        <taxon>Sordariomycetidae</taxon>
        <taxon>Sordariales</taxon>
        <taxon>Chaetomiaceae</taxon>
        <taxon>Chaetomium</taxon>
    </lineage>
</organism>
<dbReference type="Proteomes" id="UP000724584">
    <property type="component" value="Unassembled WGS sequence"/>
</dbReference>
<proteinExistence type="predicted"/>
<keyword evidence="2" id="KW-1185">Reference proteome</keyword>
<reference evidence="1 2" key="1">
    <citation type="journal article" date="2021" name="Nat. Commun.">
        <title>Genetic determinants of endophytism in the Arabidopsis root mycobiome.</title>
        <authorList>
            <person name="Mesny F."/>
            <person name="Miyauchi S."/>
            <person name="Thiergart T."/>
            <person name="Pickel B."/>
            <person name="Atanasova L."/>
            <person name="Karlsson M."/>
            <person name="Huettel B."/>
            <person name="Barry K.W."/>
            <person name="Haridas S."/>
            <person name="Chen C."/>
            <person name="Bauer D."/>
            <person name="Andreopoulos W."/>
            <person name="Pangilinan J."/>
            <person name="LaButti K."/>
            <person name="Riley R."/>
            <person name="Lipzen A."/>
            <person name="Clum A."/>
            <person name="Drula E."/>
            <person name="Henrissat B."/>
            <person name="Kohler A."/>
            <person name="Grigoriev I.V."/>
            <person name="Martin F.M."/>
            <person name="Hacquard S."/>
        </authorList>
    </citation>
    <scope>NUCLEOTIDE SEQUENCE [LARGE SCALE GENOMIC DNA]</scope>
    <source>
        <strain evidence="1 2">MPI-SDFR-AT-0079</strain>
    </source>
</reference>
<sequence>MSDSPDVGRPSNGQVISQPDGFKFTDADSRYGDDYRNRLTPAKQADPPLGILAALEGKCFRGPGINMIFRPNNGPPPGTDFPHPVNPPPPDGTSDNVLEINLYEETLSFSKGVGRVPNRGSQKQPDIDLNAIMYLQSINDVTNPDTGGADGTPVSIHIENGMFMHVPSSDVNPQIGTTIGRCGTIPHAVAIHLQGFAPSSPSTHKAGPPHIPSTSTTPFQTNSPSTKVTFPSLMAANQDTPRIPQDLTNFIQQGTITQSILNDPTTILRAANKARNILATSTLQMSSTPTAGIQTGGGVLGSAFLNGAATPPSPTSSPNAKPLSVDFTLWIETVEYAIPIPVFSPAPAHGPLEVLHQAIKFVVHPPQRAVREPMVLRVRTVELQYLQVVLLEFDGLSWPHPSCATLRPEWVVVPREHEGWG</sequence>
<name>A0ACB7P0F6_9PEZI</name>
<accession>A0ACB7P0F6</accession>
<gene>
    <name evidence="1" type="ORF">F5144DRAFT_548902</name>
</gene>
<evidence type="ECO:0000313" key="1">
    <source>
        <dbReference type="EMBL" id="KAH6627450.1"/>
    </source>
</evidence>